<proteinExistence type="predicted"/>
<dbReference type="InterPro" id="IPR036188">
    <property type="entry name" value="FAD/NAD-bd_sf"/>
</dbReference>
<dbReference type="SUPFAM" id="SSF51905">
    <property type="entry name" value="FAD/NAD(P)-binding domain"/>
    <property type="match status" value="1"/>
</dbReference>
<dbReference type="Proteomes" id="UP000250675">
    <property type="component" value="Unassembled WGS sequence"/>
</dbReference>
<protein>
    <submittedName>
        <fullName evidence="2">FAD-dependent oxidoreductase</fullName>
    </submittedName>
</protein>
<sequence length="138" mass="15017">MSAEPHIVIIGGGFSGAAVAIELLRLAPNEVRVTLLEPRQSPGPGWPTPLRSRRTGLTFPAARMQLAGDEEGAFDHWYPHQPAFTVDVQALRPDGFRLPSARPVLVAMWRSVLPTPRRPAADGFATCAIGRSLFIRGR</sequence>
<evidence type="ECO:0000259" key="1">
    <source>
        <dbReference type="Pfam" id="PF13454"/>
    </source>
</evidence>
<organism evidence="2 3">
    <name type="scientific">Klebsiella pneumoniae</name>
    <dbReference type="NCBI Taxonomy" id="573"/>
    <lineage>
        <taxon>Bacteria</taxon>
        <taxon>Pseudomonadati</taxon>
        <taxon>Pseudomonadota</taxon>
        <taxon>Gammaproteobacteria</taxon>
        <taxon>Enterobacterales</taxon>
        <taxon>Enterobacteriaceae</taxon>
        <taxon>Klebsiella/Raoultella group</taxon>
        <taxon>Klebsiella</taxon>
        <taxon>Klebsiella pneumoniae complex</taxon>
    </lineage>
</organism>
<gene>
    <name evidence="2" type="ORF">NCTC9645_05200</name>
</gene>
<dbReference type="Pfam" id="PF13454">
    <property type="entry name" value="NAD_binding_9"/>
    <property type="match status" value="1"/>
</dbReference>
<reference evidence="2 3" key="1">
    <citation type="submission" date="2018-06" db="EMBL/GenBank/DDBJ databases">
        <authorList>
            <consortium name="Pathogen Informatics"/>
            <person name="Doyle S."/>
        </authorList>
    </citation>
    <scope>NUCLEOTIDE SEQUENCE [LARGE SCALE GENOMIC DNA]</scope>
    <source>
        <strain evidence="2 3">NCTC9645</strain>
    </source>
</reference>
<dbReference type="InterPro" id="IPR038732">
    <property type="entry name" value="HpyO/CreE_NAD-binding"/>
</dbReference>
<accession>A0A2X3ISV2</accession>
<evidence type="ECO:0000313" key="2">
    <source>
        <dbReference type="EMBL" id="SQC87093.1"/>
    </source>
</evidence>
<dbReference type="Gene3D" id="3.50.50.60">
    <property type="entry name" value="FAD/NAD(P)-binding domain"/>
    <property type="match status" value="1"/>
</dbReference>
<evidence type="ECO:0000313" key="3">
    <source>
        <dbReference type="Proteomes" id="UP000250675"/>
    </source>
</evidence>
<dbReference type="AlphaFoldDB" id="A0A2X3ISV2"/>
<name>A0A2X3ISV2_KLEPN</name>
<feature type="domain" description="FAD-dependent urate hydroxylase HpyO/Asp monooxygenase CreE-like FAD/NAD(P)-binding" evidence="1">
    <location>
        <begin position="8"/>
        <end position="96"/>
    </location>
</feature>
<dbReference type="EMBL" id="UASO01000009">
    <property type="protein sequence ID" value="SQC87093.1"/>
    <property type="molecule type" value="Genomic_DNA"/>
</dbReference>